<dbReference type="PANTHER" id="PTHR11496:SF103">
    <property type="entry name" value="DEHYDROGENASE, PUTATIVE-RELATED"/>
    <property type="match status" value="1"/>
</dbReference>
<evidence type="ECO:0000313" key="5">
    <source>
        <dbReference type="Proteomes" id="UP000184080"/>
    </source>
</evidence>
<dbReference type="Pfam" id="PF00465">
    <property type="entry name" value="Fe-ADH"/>
    <property type="match status" value="1"/>
</dbReference>
<dbReference type="InterPro" id="IPR001670">
    <property type="entry name" value="ADH_Fe/GldA"/>
</dbReference>
<dbReference type="RefSeq" id="WP_073003939.1">
    <property type="nucleotide sequence ID" value="NZ_FQZO01000001.1"/>
</dbReference>
<feature type="domain" description="Fe-containing alcohol dehydrogenase-like C-terminal" evidence="3">
    <location>
        <begin position="192"/>
        <end position="365"/>
    </location>
</feature>
<dbReference type="OrthoDB" id="9804734at2"/>
<reference evidence="4 5" key="1">
    <citation type="submission" date="2016-11" db="EMBL/GenBank/DDBJ databases">
        <authorList>
            <person name="Jaros S."/>
            <person name="Januszkiewicz K."/>
            <person name="Wedrychowicz H."/>
        </authorList>
    </citation>
    <scope>NUCLEOTIDE SEQUENCE [LARGE SCALE GENOMIC DNA]</scope>
    <source>
        <strain evidence="4 5">DSM 21864</strain>
    </source>
</reference>
<dbReference type="SUPFAM" id="SSF56796">
    <property type="entry name" value="Dehydroquinate synthase-like"/>
    <property type="match status" value="1"/>
</dbReference>
<dbReference type="FunFam" id="3.40.50.1970:FF:000003">
    <property type="entry name" value="Alcohol dehydrogenase, iron-containing"/>
    <property type="match status" value="1"/>
</dbReference>
<dbReference type="Proteomes" id="UP000184080">
    <property type="component" value="Unassembled WGS sequence"/>
</dbReference>
<dbReference type="STRING" id="1121298.SAMN05444401_0851"/>
<dbReference type="InterPro" id="IPR056798">
    <property type="entry name" value="ADH_Fe_C"/>
</dbReference>
<proteinExistence type="predicted"/>
<keyword evidence="5" id="KW-1185">Reference proteome</keyword>
<feature type="domain" description="Alcohol dehydrogenase iron-type/glycerol dehydrogenase GldA" evidence="2">
    <location>
        <begin position="7"/>
        <end position="180"/>
    </location>
</feature>
<dbReference type="GO" id="GO:0046872">
    <property type="term" value="F:metal ion binding"/>
    <property type="evidence" value="ECO:0007669"/>
    <property type="project" value="InterPro"/>
</dbReference>
<evidence type="ECO:0000256" key="1">
    <source>
        <dbReference type="ARBA" id="ARBA00023002"/>
    </source>
</evidence>
<gene>
    <name evidence="4" type="ORF">SAMN05444401_0851</name>
</gene>
<protein>
    <submittedName>
        <fullName evidence="4">Alcohol dehydrogenase, class IV</fullName>
    </submittedName>
</protein>
<evidence type="ECO:0000259" key="2">
    <source>
        <dbReference type="Pfam" id="PF00465"/>
    </source>
</evidence>
<keyword evidence="1" id="KW-0560">Oxidoreductase</keyword>
<organism evidence="4 5">
    <name type="scientific">Clostridium amylolyticum</name>
    <dbReference type="NCBI Taxonomy" id="1121298"/>
    <lineage>
        <taxon>Bacteria</taxon>
        <taxon>Bacillati</taxon>
        <taxon>Bacillota</taxon>
        <taxon>Clostridia</taxon>
        <taxon>Eubacteriales</taxon>
        <taxon>Clostridiaceae</taxon>
        <taxon>Clostridium</taxon>
    </lineage>
</organism>
<dbReference type="GO" id="GO:0004022">
    <property type="term" value="F:alcohol dehydrogenase (NAD+) activity"/>
    <property type="evidence" value="ECO:0007669"/>
    <property type="project" value="UniProtKB-ARBA"/>
</dbReference>
<evidence type="ECO:0000313" key="4">
    <source>
        <dbReference type="EMBL" id="SHI50690.1"/>
    </source>
</evidence>
<name>A0A1M6BPH3_9CLOT</name>
<evidence type="ECO:0000259" key="3">
    <source>
        <dbReference type="Pfam" id="PF25137"/>
    </source>
</evidence>
<dbReference type="InterPro" id="IPR039697">
    <property type="entry name" value="Alcohol_dehydrogenase_Fe"/>
</dbReference>
<accession>A0A1M6BPH3</accession>
<dbReference type="Pfam" id="PF25137">
    <property type="entry name" value="ADH_Fe_C"/>
    <property type="match status" value="1"/>
</dbReference>
<dbReference type="CDD" id="cd08185">
    <property type="entry name" value="Fe-ADH-like"/>
    <property type="match status" value="1"/>
</dbReference>
<dbReference type="Gene3D" id="1.20.1090.10">
    <property type="entry name" value="Dehydroquinate synthase-like - alpha domain"/>
    <property type="match status" value="1"/>
</dbReference>
<dbReference type="AlphaFoldDB" id="A0A1M6BPH3"/>
<sequence length="379" mass="42399">MFNYYQPTKIHFGAGRLDELGEICKKYGKRCLLVTTADAPLQSLYNKTKKILESVNIEVFHFDKVEPNPKVEIVQEGFDMLKKNPVDFVLAVGGGSSIDTAKAIAFTNGLEKINWDDIFNKFSSPFEDYPSYSDTILPLISVPTTSGTGSQVTQAAVITKGDEKITFFHQDLFSKECIVDSELTLTLPPRITASTGFDAFTHAFESFINKRASLFSSMDSLKAMELVIENLPKVMKDPSNIEYREKMSLADTLAGRALANSGAAVPHPLSEIIGGISHVSHGEALAVVFPPYIKQSFKENKEKFNRVAQLFNPNIELDNEDNVLYSYICELLETIGIRKKLSDLGVKEEEFQKILKSPILDHLPFGSREYLEEILKETF</sequence>
<dbReference type="PANTHER" id="PTHR11496">
    <property type="entry name" value="ALCOHOL DEHYDROGENASE"/>
    <property type="match status" value="1"/>
</dbReference>
<dbReference type="EMBL" id="FQZO01000001">
    <property type="protein sequence ID" value="SHI50690.1"/>
    <property type="molecule type" value="Genomic_DNA"/>
</dbReference>
<dbReference type="Gene3D" id="3.40.50.1970">
    <property type="match status" value="1"/>
</dbReference>